<dbReference type="SUPFAM" id="SSF51621">
    <property type="entry name" value="Phosphoenolpyruvate/pyruvate domain"/>
    <property type="match status" value="1"/>
</dbReference>
<evidence type="ECO:0000256" key="5">
    <source>
        <dbReference type="ARBA" id="ARBA00022679"/>
    </source>
</evidence>
<dbReference type="RefSeq" id="WP_042086688.1">
    <property type="nucleotide sequence ID" value="NZ_BKCN01000002.1"/>
</dbReference>
<keyword evidence="5 7" id="KW-0808">Transferase</keyword>
<dbReference type="InterPro" id="IPR015813">
    <property type="entry name" value="Pyrv/PenolPyrv_kinase-like_dom"/>
</dbReference>
<evidence type="ECO:0000256" key="9">
    <source>
        <dbReference type="PIRSR" id="PIRSR000388-2"/>
    </source>
</evidence>
<comment type="catalytic activity">
    <reaction evidence="7">
        <text>(6R)-5,10-methylene-5,6,7,8-tetrahydrofolate + 3-methyl-2-oxobutanoate + H2O = 2-dehydropantoate + (6S)-5,6,7,8-tetrahydrofolate</text>
        <dbReference type="Rhea" id="RHEA:11824"/>
        <dbReference type="ChEBI" id="CHEBI:11561"/>
        <dbReference type="ChEBI" id="CHEBI:11851"/>
        <dbReference type="ChEBI" id="CHEBI:15377"/>
        <dbReference type="ChEBI" id="CHEBI:15636"/>
        <dbReference type="ChEBI" id="CHEBI:57453"/>
        <dbReference type="EC" id="2.1.2.11"/>
    </reaction>
</comment>
<dbReference type="EMBL" id="BKCN01000002">
    <property type="protein sequence ID" value="GER02855.1"/>
    <property type="molecule type" value="Genomic_DNA"/>
</dbReference>
<keyword evidence="4 7" id="KW-0566">Pantothenate biosynthesis</keyword>
<evidence type="ECO:0000256" key="4">
    <source>
        <dbReference type="ARBA" id="ARBA00022655"/>
    </source>
</evidence>
<feature type="binding site" evidence="7 9">
    <location>
        <position position="126"/>
    </location>
    <ligand>
        <name>3-methyl-2-oxobutanoate</name>
        <dbReference type="ChEBI" id="CHEBI:11851"/>
    </ligand>
</feature>
<dbReference type="InterPro" id="IPR040442">
    <property type="entry name" value="Pyrv_kinase-like_dom_sf"/>
</dbReference>
<dbReference type="UniPathway" id="UPA00028">
    <property type="reaction ID" value="UER00003"/>
</dbReference>
<dbReference type="GO" id="GO:0008168">
    <property type="term" value="F:methyltransferase activity"/>
    <property type="evidence" value="ECO:0007669"/>
    <property type="project" value="UniProtKB-KW"/>
</dbReference>
<dbReference type="Gene3D" id="3.20.20.60">
    <property type="entry name" value="Phosphoenolpyruvate-binding domains"/>
    <property type="match status" value="1"/>
</dbReference>
<dbReference type="GO" id="GO:0003864">
    <property type="term" value="F:3-methyl-2-oxobutanoate hydroxymethyltransferase activity"/>
    <property type="evidence" value="ECO:0007669"/>
    <property type="project" value="UniProtKB-UniRule"/>
</dbReference>
<evidence type="ECO:0000256" key="2">
    <source>
        <dbReference type="ARBA" id="ARBA00008676"/>
    </source>
</evidence>
<accession>A0A5A7N5C2</accession>
<dbReference type="InterPro" id="IPR003700">
    <property type="entry name" value="Pantoate_hydroxy_MeTrfase"/>
</dbReference>
<dbReference type="GO" id="GO:0015940">
    <property type="term" value="P:pantothenate biosynthetic process"/>
    <property type="evidence" value="ECO:0007669"/>
    <property type="project" value="UniProtKB-UniRule"/>
</dbReference>
<evidence type="ECO:0000256" key="10">
    <source>
        <dbReference type="PIRSR" id="PIRSR000388-3"/>
    </source>
</evidence>
<comment type="caution">
    <text evidence="11">The sequence shown here is derived from an EMBL/GenBank/DDBJ whole genome shotgun (WGS) entry which is preliminary data.</text>
</comment>
<dbReference type="PANTHER" id="PTHR20881:SF0">
    <property type="entry name" value="3-METHYL-2-OXOBUTANOATE HYDROXYMETHYLTRANSFERASE"/>
    <property type="match status" value="1"/>
</dbReference>
<dbReference type="PANTHER" id="PTHR20881">
    <property type="entry name" value="3-METHYL-2-OXOBUTANOATE HYDROXYMETHYLTRANSFERASE"/>
    <property type="match status" value="1"/>
</dbReference>
<dbReference type="Pfam" id="PF02548">
    <property type="entry name" value="Pantoate_transf"/>
    <property type="match status" value="1"/>
</dbReference>
<dbReference type="FunFam" id="3.20.20.60:FF:000003">
    <property type="entry name" value="3-methyl-2-oxobutanoate hydroxymethyltransferase"/>
    <property type="match status" value="1"/>
</dbReference>
<evidence type="ECO:0000313" key="12">
    <source>
        <dbReference type="Proteomes" id="UP000324996"/>
    </source>
</evidence>
<feature type="binding site" evidence="7 9">
    <location>
        <begin position="57"/>
        <end position="58"/>
    </location>
    <ligand>
        <name>3-methyl-2-oxobutanoate</name>
        <dbReference type="ChEBI" id="CHEBI:11851"/>
    </ligand>
</feature>
<comment type="pathway">
    <text evidence="1 7">Cofactor biosynthesis; (R)-pantothenate biosynthesis; (R)-pantoate from 3-methyl-2-oxobutanoate: step 1/2.</text>
</comment>
<dbReference type="Proteomes" id="UP000324996">
    <property type="component" value="Unassembled WGS sequence"/>
</dbReference>
<comment type="similarity">
    <text evidence="2 7">Belongs to the PanB family.</text>
</comment>
<sequence length="297" mass="31723">MSLQPDTPQKPQIVKRMTVPQFAARKGSPEPLVTLTAYSAPMARLLDPHCDMLLVGDSVGMALYGMDSTLGVTVEMIINHGLAVMRGSQKALVALDMPFGSYEASKELAFETAARMLAQTGAQAVKLEGGRAQAETVHFLTERGIPVIGHVGLRPQSVLSTGGYTAQGREEADWQPILDDAKAIADAGAFALVVEAVAEPLAEKITDLVAPVVIGIGASARCDGQILVTEDMLGLFDWSPRFVRQYAALGPGISDAVAAYAKDVRSRNFPGDEQVYKMRAKKPVIKNSVIEDKKDAS</sequence>
<evidence type="ECO:0000313" key="11">
    <source>
        <dbReference type="EMBL" id="GER02855.1"/>
    </source>
</evidence>
<name>A0A5A7N5C2_9PROT</name>
<evidence type="ECO:0000256" key="7">
    <source>
        <dbReference type="HAMAP-Rule" id="MF_00156"/>
    </source>
</evidence>
<feature type="binding site" evidence="7 10">
    <location>
        <position position="128"/>
    </location>
    <ligand>
        <name>Mg(2+)</name>
        <dbReference type="ChEBI" id="CHEBI:18420"/>
    </ligand>
</feature>
<dbReference type="GO" id="GO:0032259">
    <property type="term" value="P:methylation"/>
    <property type="evidence" value="ECO:0007669"/>
    <property type="project" value="UniProtKB-KW"/>
</dbReference>
<feature type="binding site" evidence="7 10">
    <location>
        <position position="57"/>
    </location>
    <ligand>
        <name>Mg(2+)</name>
        <dbReference type="ChEBI" id="CHEBI:18420"/>
    </ligand>
</feature>
<dbReference type="AlphaFoldDB" id="A0A5A7N5C2"/>
<gene>
    <name evidence="11" type="primary">panB3</name>
    <name evidence="7" type="synonym">panB</name>
    <name evidence="11" type="ORF">JCM17846_05370</name>
</gene>
<keyword evidence="11" id="KW-0489">Methyltransferase</keyword>
<reference evidence="11 12" key="1">
    <citation type="submission" date="2019-09" db="EMBL/GenBank/DDBJ databases">
        <title>NBRP : Genome information of microbial organism related human and environment.</title>
        <authorList>
            <person name="Hattori M."/>
            <person name="Oshima K."/>
            <person name="Inaba H."/>
            <person name="Suda W."/>
            <person name="Sakamoto M."/>
            <person name="Iino T."/>
            <person name="Kitahara M."/>
            <person name="Oshida Y."/>
            <person name="Iida T."/>
            <person name="Kudo T."/>
            <person name="Itoh T."/>
            <person name="Ohkuma M."/>
        </authorList>
    </citation>
    <scope>NUCLEOTIDE SEQUENCE [LARGE SCALE GENOMIC DNA]</scope>
    <source>
        <strain evidence="11 12">Q-1</strain>
    </source>
</reference>
<dbReference type="EC" id="2.1.2.11" evidence="7"/>
<dbReference type="HAMAP" id="MF_00156">
    <property type="entry name" value="PanB"/>
    <property type="match status" value="1"/>
</dbReference>
<evidence type="ECO:0000256" key="1">
    <source>
        <dbReference type="ARBA" id="ARBA00005033"/>
    </source>
</evidence>
<dbReference type="PIRSF" id="PIRSF000388">
    <property type="entry name" value="Pantoate_hydroxy_MeTrfase"/>
    <property type="match status" value="1"/>
</dbReference>
<keyword evidence="7 10" id="KW-0460">Magnesium</keyword>
<proteinExistence type="inferred from homology"/>
<protein>
    <recommendedName>
        <fullName evidence="7">3-methyl-2-oxobutanoate hydroxymethyltransferase</fullName>
        <ecNumber evidence="7">2.1.2.11</ecNumber>
    </recommendedName>
    <alternativeName>
        <fullName evidence="7">Ketopantoate hydroxymethyltransferase</fullName>
        <shortName evidence="7">KPHMT</shortName>
    </alternativeName>
</protein>
<comment type="cofactor">
    <cofactor evidence="7 10">
        <name>Mg(2+)</name>
        <dbReference type="ChEBI" id="CHEBI:18420"/>
    </cofactor>
    <text evidence="7 10">Binds 1 Mg(2+) ion per subunit.</text>
</comment>
<keyword evidence="12" id="KW-1185">Reference proteome</keyword>
<evidence type="ECO:0000256" key="8">
    <source>
        <dbReference type="PIRSR" id="PIRSR000388-1"/>
    </source>
</evidence>
<dbReference type="NCBIfam" id="NF001452">
    <property type="entry name" value="PRK00311.1"/>
    <property type="match status" value="1"/>
</dbReference>
<comment type="subcellular location">
    <subcellularLocation>
        <location evidence="7">Cytoplasm</location>
    </subcellularLocation>
</comment>
<feature type="binding site" evidence="7 9">
    <location>
        <position position="96"/>
    </location>
    <ligand>
        <name>3-methyl-2-oxobutanoate</name>
        <dbReference type="ChEBI" id="CHEBI:11851"/>
    </ligand>
</feature>
<comment type="function">
    <text evidence="6 7">Catalyzes the reversible reaction in which hydroxymethyl group from 5,10-methylenetetrahydrofolate is transferred onto alpha-ketoisovalerate to form ketopantoate.</text>
</comment>
<comment type="subunit">
    <text evidence="3 7">Homodecamer; pentamer of dimers.</text>
</comment>
<dbReference type="GO" id="GO:0005737">
    <property type="term" value="C:cytoplasm"/>
    <property type="evidence" value="ECO:0007669"/>
    <property type="project" value="UniProtKB-SubCell"/>
</dbReference>
<feature type="active site" description="Proton acceptor" evidence="7 8">
    <location>
        <position position="195"/>
    </location>
</feature>
<evidence type="ECO:0000256" key="3">
    <source>
        <dbReference type="ARBA" id="ARBA00011424"/>
    </source>
</evidence>
<keyword evidence="7 10" id="KW-0479">Metal-binding</keyword>
<dbReference type="CDD" id="cd06557">
    <property type="entry name" value="KPHMT-like"/>
    <property type="match status" value="1"/>
</dbReference>
<organism evidence="11 12">
    <name type="scientific">Iodidimonas nitroreducens</name>
    <dbReference type="NCBI Taxonomy" id="1236968"/>
    <lineage>
        <taxon>Bacteria</taxon>
        <taxon>Pseudomonadati</taxon>
        <taxon>Pseudomonadota</taxon>
        <taxon>Alphaproteobacteria</taxon>
        <taxon>Iodidimonadales</taxon>
        <taxon>Iodidimonadaceae</taxon>
        <taxon>Iodidimonas</taxon>
    </lineage>
</organism>
<feature type="binding site" evidence="7 10">
    <location>
        <position position="96"/>
    </location>
    <ligand>
        <name>Mg(2+)</name>
        <dbReference type="ChEBI" id="CHEBI:18420"/>
    </ligand>
</feature>
<keyword evidence="7" id="KW-0963">Cytoplasm</keyword>
<evidence type="ECO:0000256" key="6">
    <source>
        <dbReference type="ARBA" id="ARBA00056497"/>
    </source>
</evidence>
<dbReference type="GO" id="GO:0000287">
    <property type="term" value="F:magnesium ion binding"/>
    <property type="evidence" value="ECO:0007669"/>
    <property type="project" value="TreeGrafter"/>
</dbReference>
<dbReference type="NCBIfam" id="TIGR00222">
    <property type="entry name" value="panB"/>
    <property type="match status" value="1"/>
</dbReference>